<dbReference type="InterPro" id="IPR029069">
    <property type="entry name" value="HotDog_dom_sf"/>
</dbReference>
<comment type="caution">
    <text evidence="3">The sequence shown here is derived from an EMBL/GenBank/DDBJ whole genome shotgun (WGS) entry which is preliminary data.</text>
</comment>
<dbReference type="EMBL" id="JBHVZQ010000002">
    <property type="protein sequence ID" value="MFF1272574.1"/>
    <property type="molecule type" value="Genomic_DNA"/>
</dbReference>
<dbReference type="Pfam" id="PF07977">
    <property type="entry name" value="FabA"/>
    <property type="match status" value="1"/>
</dbReference>
<accession>A0ABW6Q057</accession>
<dbReference type="PANTHER" id="PTHR30272">
    <property type="entry name" value="3-HYDROXYACYL-[ACYL-CARRIER-PROTEIN] DEHYDRATASE"/>
    <property type="match status" value="1"/>
</dbReference>
<keyword evidence="4" id="KW-1185">Reference proteome</keyword>
<dbReference type="InterPro" id="IPR013114">
    <property type="entry name" value="FabA_FabZ"/>
</dbReference>
<evidence type="ECO:0000313" key="3">
    <source>
        <dbReference type="EMBL" id="MFF1272574.1"/>
    </source>
</evidence>
<dbReference type="Gene3D" id="3.10.129.10">
    <property type="entry name" value="Hotdog Thioesterase"/>
    <property type="match status" value="2"/>
</dbReference>
<name>A0ABW6Q057_9ACTN</name>
<dbReference type="Proteomes" id="UP001601627">
    <property type="component" value="Unassembled WGS sequence"/>
</dbReference>
<comment type="similarity">
    <text evidence="1">Belongs to the thioester dehydratase family. FabZ subfamily.</text>
</comment>
<evidence type="ECO:0000256" key="2">
    <source>
        <dbReference type="ARBA" id="ARBA00023239"/>
    </source>
</evidence>
<evidence type="ECO:0000313" key="4">
    <source>
        <dbReference type="Proteomes" id="UP001601627"/>
    </source>
</evidence>
<reference evidence="3 4" key="1">
    <citation type="submission" date="2024-09" db="EMBL/GenBank/DDBJ databases">
        <title>The Natural Products Discovery Center: Release of the First 8490 Sequenced Strains for Exploring Actinobacteria Biosynthetic Diversity.</title>
        <authorList>
            <person name="Kalkreuter E."/>
            <person name="Kautsar S.A."/>
            <person name="Yang D."/>
            <person name="Bader C.D."/>
            <person name="Teijaro C.N."/>
            <person name="Fluegel L."/>
            <person name="Davis C.M."/>
            <person name="Simpson J.R."/>
            <person name="Lauterbach L."/>
            <person name="Steele A.D."/>
            <person name="Gui C."/>
            <person name="Meng S."/>
            <person name="Li G."/>
            <person name="Viehrig K."/>
            <person name="Ye F."/>
            <person name="Su P."/>
            <person name="Kiefer A.F."/>
            <person name="Nichols A."/>
            <person name="Cepeda A.J."/>
            <person name="Yan W."/>
            <person name="Fan B."/>
            <person name="Jiang Y."/>
            <person name="Adhikari A."/>
            <person name="Zheng C.-J."/>
            <person name="Schuster L."/>
            <person name="Cowan T.M."/>
            <person name="Smanski M.J."/>
            <person name="Chevrette M.G."/>
            <person name="De Carvalho L.P.S."/>
            <person name="Shen B."/>
        </authorList>
    </citation>
    <scope>NUCLEOTIDE SEQUENCE [LARGE SCALE GENOMIC DNA]</scope>
    <source>
        <strain evidence="3 4">NPDC058328</strain>
    </source>
</reference>
<gene>
    <name evidence="3" type="ORF">ACFVZC_04020</name>
</gene>
<keyword evidence="2" id="KW-0456">Lyase</keyword>
<sequence length="314" mass="34000">MNTGVTDRVGDPWTTRFAAPLRAVDRIETSAMVPTVRFRAYKEVDSRDPYMNGHFPGLTLLPATFFLEALRQSMNAVVGRAEPVNVLKIVSGRWLAPVLHGDELCMDVEGVPEGPDRWTVRAQGSRRDGTTVSVVKAVVGTERRSHDLGVTGRPPSAGGHAGIPDYAGMLDILPVAHPIVLVDRVDAIEPGHRIVVSKAVTGSEPCYQSMSPGLPGSRYTYPHSLMLESFGQAAALLWLSDASDDGVRMAASVRDCRFAGHVYPGAVLRHEARIDRLISDDVFVSGQTWDGDRCVLTVGMMATVTRPRTTVLGT</sequence>
<evidence type="ECO:0000256" key="1">
    <source>
        <dbReference type="ARBA" id="ARBA00009174"/>
    </source>
</evidence>
<protein>
    <recommendedName>
        <fullName evidence="5">Dehydratase</fullName>
    </recommendedName>
</protein>
<dbReference type="PANTHER" id="PTHR30272:SF1">
    <property type="entry name" value="3-HYDROXYACYL-[ACYL-CARRIER-PROTEIN] DEHYDRATASE"/>
    <property type="match status" value="1"/>
</dbReference>
<proteinExistence type="inferred from homology"/>
<organism evidence="3 4">
    <name type="scientific">Streptomyces marokkonensis</name>
    <dbReference type="NCBI Taxonomy" id="324855"/>
    <lineage>
        <taxon>Bacteria</taxon>
        <taxon>Bacillati</taxon>
        <taxon>Actinomycetota</taxon>
        <taxon>Actinomycetes</taxon>
        <taxon>Kitasatosporales</taxon>
        <taxon>Streptomycetaceae</taxon>
        <taxon>Streptomyces</taxon>
    </lineage>
</organism>
<dbReference type="RefSeq" id="WP_208818397.1">
    <property type="nucleotide sequence ID" value="NZ_JBHVZQ010000002.1"/>
</dbReference>
<evidence type="ECO:0008006" key="5">
    <source>
        <dbReference type="Google" id="ProtNLM"/>
    </source>
</evidence>
<dbReference type="SUPFAM" id="SSF54637">
    <property type="entry name" value="Thioesterase/thiol ester dehydrase-isomerase"/>
    <property type="match status" value="2"/>
</dbReference>